<dbReference type="AlphaFoldDB" id="A0A6J6BLQ1"/>
<reference evidence="2" key="1">
    <citation type="submission" date="2020-05" db="EMBL/GenBank/DDBJ databases">
        <authorList>
            <person name="Chiriac C."/>
            <person name="Salcher M."/>
            <person name="Ghai R."/>
            <person name="Kavagutti S V."/>
        </authorList>
    </citation>
    <scope>NUCLEOTIDE SEQUENCE</scope>
</reference>
<dbReference type="EMBL" id="CAEZSI010000064">
    <property type="protein sequence ID" value="CAB4539634.1"/>
    <property type="molecule type" value="Genomic_DNA"/>
</dbReference>
<accession>A0A6J6BLQ1</accession>
<name>A0A6J6BLQ1_9ZZZZ</name>
<proteinExistence type="predicted"/>
<evidence type="ECO:0000256" key="1">
    <source>
        <dbReference type="SAM" id="Phobius"/>
    </source>
</evidence>
<keyword evidence="1" id="KW-0472">Membrane</keyword>
<organism evidence="2">
    <name type="scientific">freshwater metagenome</name>
    <dbReference type="NCBI Taxonomy" id="449393"/>
    <lineage>
        <taxon>unclassified sequences</taxon>
        <taxon>metagenomes</taxon>
        <taxon>ecological metagenomes</taxon>
    </lineage>
</organism>
<evidence type="ECO:0000313" key="2">
    <source>
        <dbReference type="EMBL" id="CAB4539634.1"/>
    </source>
</evidence>
<sequence>MRLLMSPVEDGLISGPGLSITDTILRYVIVPVSLFAVIALTSWIASAPRKESSESSINSIN</sequence>
<feature type="transmembrane region" description="Helical" evidence="1">
    <location>
        <begin position="24"/>
        <end position="45"/>
    </location>
</feature>
<keyword evidence="1" id="KW-0812">Transmembrane</keyword>
<keyword evidence="1" id="KW-1133">Transmembrane helix</keyword>
<protein>
    <submittedName>
        <fullName evidence="2">Unannotated protein</fullName>
    </submittedName>
</protein>
<gene>
    <name evidence="2" type="ORF">UFOPK1412_00583</name>
</gene>